<organism evidence="6 7">
    <name type="scientific">Pasteurella testudinis DSM 23072</name>
    <dbReference type="NCBI Taxonomy" id="1122938"/>
    <lineage>
        <taxon>Bacteria</taxon>
        <taxon>Pseudomonadati</taxon>
        <taxon>Pseudomonadota</taxon>
        <taxon>Gammaproteobacteria</taxon>
        <taxon>Pasteurellales</taxon>
        <taxon>Pasteurellaceae</taxon>
        <taxon>Pasteurella</taxon>
    </lineage>
</organism>
<dbReference type="FunFam" id="1.10.10.10:FF:000001">
    <property type="entry name" value="LysR family transcriptional regulator"/>
    <property type="match status" value="1"/>
</dbReference>
<dbReference type="EMBL" id="FWWV01000007">
    <property type="protein sequence ID" value="SMB81819.1"/>
    <property type="molecule type" value="Genomic_DNA"/>
</dbReference>
<dbReference type="InterPro" id="IPR036390">
    <property type="entry name" value="WH_DNA-bd_sf"/>
</dbReference>
<name>A0A1W1ULC6_9PAST</name>
<dbReference type="Pfam" id="PF00126">
    <property type="entry name" value="HTH_1"/>
    <property type="match status" value="1"/>
</dbReference>
<dbReference type="CDD" id="cd08422">
    <property type="entry name" value="PBP2_CrgA_like"/>
    <property type="match status" value="1"/>
</dbReference>
<dbReference type="RefSeq" id="WP_084256354.1">
    <property type="nucleotide sequence ID" value="NZ_FWWV01000007.1"/>
</dbReference>
<evidence type="ECO:0000313" key="6">
    <source>
        <dbReference type="EMBL" id="SMB81819.1"/>
    </source>
</evidence>
<dbReference type="Gene3D" id="3.40.190.290">
    <property type="match status" value="1"/>
</dbReference>
<dbReference type="Proteomes" id="UP000192408">
    <property type="component" value="Unassembled WGS sequence"/>
</dbReference>
<comment type="similarity">
    <text evidence="1">Belongs to the LysR transcriptional regulatory family.</text>
</comment>
<proteinExistence type="inferred from homology"/>
<keyword evidence="3" id="KW-0238">DNA-binding</keyword>
<protein>
    <submittedName>
        <fullName evidence="6">Transcriptional regulator, LysR family</fullName>
    </submittedName>
</protein>
<keyword evidence="7" id="KW-1185">Reference proteome</keyword>
<evidence type="ECO:0000259" key="5">
    <source>
        <dbReference type="PROSITE" id="PS50931"/>
    </source>
</evidence>
<reference evidence="7" key="1">
    <citation type="submission" date="2017-04" db="EMBL/GenBank/DDBJ databases">
        <authorList>
            <person name="Varghese N."/>
            <person name="Submissions S."/>
        </authorList>
    </citation>
    <scope>NUCLEOTIDE SEQUENCE [LARGE SCALE GENOMIC DNA]</scope>
    <source>
        <strain evidence="7">DSM 23072</strain>
    </source>
</reference>
<dbReference type="InterPro" id="IPR000847">
    <property type="entry name" value="LysR_HTH_N"/>
</dbReference>
<feature type="domain" description="HTH lysR-type" evidence="5">
    <location>
        <begin position="5"/>
        <end position="62"/>
    </location>
</feature>
<dbReference type="GO" id="GO:0003700">
    <property type="term" value="F:DNA-binding transcription factor activity"/>
    <property type="evidence" value="ECO:0007669"/>
    <property type="project" value="InterPro"/>
</dbReference>
<dbReference type="InterPro" id="IPR036388">
    <property type="entry name" value="WH-like_DNA-bd_sf"/>
</dbReference>
<dbReference type="STRING" id="1122938.SAMN05660772_01946"/>
<accession>A0A1W1ULC6</accession>
<gene>
    <name evidence="6" type="ORF">SAMN05660772_01946</name>
</gene>
<dbReference type="InterPro" id="IPR058163">
    <property type="entry name" value="LysR-type_TF_proteobact-type"/>
</dbReference>
<dbReference type="SUPFAM" id="SSF53850">
    <property type="entry name" value="Periplasmic binding protein-like II"/>
    <property type="match status" value="1"/>
</dbReference>
<evidence type="ECO:0000256" key="1">
    <source>
        <dbReference type="ARBA" id="ARBA00009437"/>
    </source>
</evidence>
<dbReference type="InterPro" id="IPR005119">
    <property type="entry name" value="LysR_subst-bd"/>
</dbReference>
<evidence type="ECO:0000256" key="2">
    <source>
        <dbReference type="ARBA" id="ARBA00023015"/>
    </source>
</evidence>
<dbReference type="PROSITE" id="PS50931">
    <property type="entry name" value="HTH_LYSR"/>
    <property type="match status" value="1"/>
</dbReference>
<evidence type="ECO:0000256" key="4">
    <source>
        <dbReference type="ARBA" id="ARBA00023163"/>
    </source>
</evidence>
<dbReference type="GO" id="GO:0006351">
    <property type="term" value="P:DNA-templated transcription"/>
    <property type="evidence" value="ECO:0007669"/>
    <property type="project" value="TreeGrafter"/>
</dbReference>
<dbReference type="GO" id="GO:0043565">
    <property type="term" value="F:sequence-specific DNA binding"/>
    <property type="evidence" value="ECO:0007669"/>
    <property type="project" value="TreeGrafter"/>
</dbReference>
<dbReference type="PRINTS" id="PR00039">
    <property type="entry name" value="HTHLYSR"/>
</dbReference>
<evidence type="ECO:0000256" key="3">
    <source>
        <dbReference type="ARBA" id="ARBA00023125"/>
    </source>
</evidence>
<sequence>MSRLPDFEAWAIFAKVVETGSFTQTANELMLSQATVSKAVSRLEQRLNTTLFHRTSRKMVLTESGAAAVARAKRILHEGEQIEAEMGEQVNQYQGKIRFTAPMSFGLLQVAPLLPDFLAAYPAVRLDMNLSDEAEDLLDNRYDFALRIAKLEDSALLVRKICDVPILLVGAPAYFARHGKPKHPKDLARHKALQYSNAKNSHYWRFSYGGTQEYTQAMDVVMQANNAEAFTPALVAGLGLALQPEFMVRRELQNGSLETALDDWQTAPLGLYLLSAAQRHRPLRVNALMDFLLERLRRR</sequence>
<keyword evidence="2" id="KW-0805">Transcription regulation</keyword>
<dbReference type="PANTHER" id="PTHR30537:SF5">
    <property type="entry name" value="HTH-TYPE TRANSCRIPTIONAL ACTIVATOR TTDR-RELATED"/>
    <property type="match status" value="1"/>
</dbReference>
<dbReference type="PANTHER" id="PTHR30537">
    <property type="entry name" value="HTH-TYPE TRANSCRIPTIONAL REGULATOR"/>
    <property type="match status" value="1"/>
</dbReference>
<evidence type="ECO:0000313" key="7">
    <source>
        <dbReference type="Proteomes" id="UP000192408"/>
    </source>
</evidence>
<keyword evidence="4" id="KW-0804">Transcription</keyword>
<dbReference type="SUPFAM" id="SSF46785">
    <property type="entry name" value="Winged helix' DNA-binding domain"/>
    <property type="match status" value="1"/>
</dbReference>
<dbReference type="AlphaFoldDB" id="A0A1W1ULC6"/>
<dbReference type="Pfam" id="PF03466">
    <property type="entry name" value="LysR_substrate"/>
    <property type="match status" value="1"/>
</dbReference>
<dbReference type="Gene3D" id="1.10.10.10">
    <property type="entry name" value="Winged helix-like DNA-binding domain superfamily/Winged helix DNA-binding domain"/>
    <property type="match status" value="1"/>
</dbReference>